<keyword evidence="8" id="KW-0198">Cysteine biosynthesis</keyword>
<keyword evidence="6" id="KW-0808">Transferase</keyword>
<evidence type="ECO:0000256" key="10">
    <source>
        <dbReference type="PIRSR" id="PIRSR605856-50"/>
    </source>
</evidence>
<evidence type="ECO:0000256" key="11">
    <source>
        <dbReference type="PIRSR" id="PIRSR605856-51"/>
    </source>
</evidence>
<protein>
    <recommendedName>
        <fullName evidence="4">cysteine synthase</fullName>
        <ecNumber evidence="4">2.5.1.47</ecNumber>
    </recommendedName>
</protein>
<evidence type="ECO:0000313" key="14">
    <source>
        <dbReference type="Proteomes" id="UP000001399"/>
    </source>
</evidence>
<evidence type="ECO:0000256" key="4">
    <source>
        <dbReference type="ARBA" id="ARBA00012681"/>
    </source>
</evidence>
<feature type="binding site" evidence="10">
    <location>
        <begin position="197"/>
        <end position="201"/>
    </location>
    <ligand>
        <name>pyridoxal 5'-phosphate</name>
        <dbReference type="ChEBI" id="CHEBI:597326"/>
    </ligand>
</feature>
<dbReference type="AlphaFoldDB" id="E3I4V8"/>
<keyword evidence="5" id="KW-0028">Amino-acid biosynthesis</keyword>
<dbReference type="eggNOG" id="COG0031">
    <property type="taxonomic scope" value="Bacteria"/>
</dbReference>
<dbReference type="InterPro" id="IPR005859">
    <property type="entry name" value="CysK"/>
</dbReference>
<dbReference type="NCBIfam" id="TIGR01136">
    <property type="entry name" value="cysKM"/>
    <property type="match status" value="1"/>
</dbReference>
<dbReference type="STRING" id="648757.Rvan_3609"/>
<evidence type="ECO:0000313" key="13">
    <source>
        <dbReference type="EMBL" id="ADP72780.1"/>
    </source>
</evidence>
<name>E3I4V8_RHOVT</name>
<feature type="modified residue" description="N6-(pyridoxal phosphate)lysine" evidence="11">
    <location>
        <position position="62"/>
    </location>
</feature>
<keyword evidence="14" id="KW-1185">Reference proteome</keyword>
<dbReference type="InterPro" id="IPR050214">
    <property type="entry name" value="Cys_Synth/Cystath_Beta-Synth"/>
</dbReference>
<dbReference type="InterPro" id="IPR036052">
    <property type="entry name" value="TrpB-like_PALP_sf"/>
</dbReference>
<dbReference type="InterPro" id="IPR005856">
    <property type="entry name" value="Cys_synth"/>
</dbReference>
<evidence type="ECO:0000259" key="12">
    <source>
        <dbReference type="Pfam" id="PF00291"/>
    </source>
</evidence>
<dbReference type="EMBL" id="CP002292">
    <property type="protein sequence ID" value="ADP72780.1"/>
    <property type="molecule type" value="Genomic_DNA"/>
</dbReference>
<dbReference type="PANTHER" id="PTHR10314">
    <property type="entry name" value="CYSTATHIONINE BETA-SYNTHASE"/>
    <property type="match status" value="1"/>
</dbReference>
<proteinExistence type="inferred from homology"/>
<evidence type="ECO:0000256" key="1">
    <source>
        <dbReference type="ARBA" id="ARBA00001933"/>
    </source>
</evidence>
<dbReference type="RefSeq" id="WP_013421135.1">
    <property type="nucleotide sequence ID" value="NC_014664.1"/>
</dbReference>
<dbReference type="HOGENOM" id="CLU_021018_1_0_5"/>
<comment type="similarity">
    <text evidence="3">Belongs to the cysteine synthase/cystathionine beta-synthase family.</text>
</comment>
<dbReference type="NCBIfam" id="TIGR01139">
    <property type="entry name" value="cysK"/>
    <property type="match status" value="1"/>
</dbReference>
<dbReference type="GO" id="GO:0006535">
    <property type="term" value="P:cysteine biosynthetic process from serine"/>
    <property type="evidence" value="ECO:0007669"/>
    <property type="project" value="InterPro"/>
</dbReference>
<sequence>MQRRARKRPAQTRWGRGHIYKDITGAIGNTPLVQINAMAEAANAHATLLAKLEFMNPLASVKDRIALAMIEAAEAEGRIVPGESVLIEPTSGNTGIALAFVAAVKRYRLIVVAPESMSVERRKMLSHLGAEIQLTPAALGMTGALSQADALAARLPEAVILQQFSNPANPTIHAMTTAEEIWADTDGAVDVVVAGVGTGGTLTGCARVLRPRKQGLQVIAVEPEASSVLSGGSSGSHGLQGIGPGFIPAVLDQSLIDEVLTISNETAYETARQAAKLEGLPIGISSGAALAAGLKIAARPRLRGKTVVVIIPSSAERELSTPLFESTSRIND</sequence>
<comment type="pathway">
    <text evidence="2">Amino-acid biosynthesis; L-cysteine biosynthesis; L-cysteine from L-serine: step 2/2.</text>
</comment>
<evidence type="ECO:0000256" key="9">
    <source>
        <dbReference type="ARBA" id="ARBA00047931"/>
    </source>
</evidence>
<feature type="binding site" evidence="10">
    <location>
        <position position="93"/>
    </location>
    <ligand>
        <name>pyridoxal 5'-phosphate</name>
        <dbReference type="ChEBI" id="CHEBI:597326"/>
    </ligand>
</feature>
<dbReference type="OrthoDB" id="9805733at2"/>
<reference evidence="14" key="1">
    <citation type="journal article" date="2011" name="J. Bacteriol.">
        <title>Genome sequences of eight morphologically diverse alphaproteobacteria.</title>
        <authorList>
            <consortium name="US DOE Joint Genome Institute"/>
            <person name="Brown P.J."/>
            <person name="Kysela D.T."/>
            <person name="Buechlein A."/>
            <person name="Hemmerich C."/>
            <person name="Brun Y.V."/>
        </authorList>
    </citation>
    <scope>NUCLEOTIDE SEQUENCE [LARGE SCALE GENOMIC DNA]</scope>
    <source>
        <strain evidence="14">ATCC 17100 / ATH 3.1.1 / DSM 162 / LMG 4299</strain>
    </source>
</reference>
<dbReference type="Proteomes" id="UP000001399">
    <property type="component" value="Chromosome"/>
</dbReference>
<accession>E3I4V8</accession>
<dbReference type="EC" id="2.5.1.47" evidence="4"/>
<keyword evidence="7 10" id="KW-0663">Pyridoxal phosphate</keyword>
<dbReference type="InterPro" id="IPR001926">
    <property type="entry name" value="TrpB-like_PALP"/>
</dbReference>
<dbReference type="SUPFAM" id="SSF53686">
    <property type="entry name" value="Tryptophan synthase beta subunit-like PLP-dependent enzymes"/>
    <property type="match status" value="1"/>
</dbReference>
<evidence type="ECO:0000256" key="8">
    <source>
        <dbReference type="ARBA" id="ARBA00023192"/>
    </source>
</evidence>
<dbReference type="GO" id="GO:0004124">
    <property type="term" value="F:cysteine synthase activity"/>
    <property type="evidence" value="ECO:0007669"/>
    <property type="project" value="UniProtKB-EC"/>
</dbReference>
<comment type="catalytic activity">
    <reaction evidence="9">
        <text>O-acetyl-L-serine + hydrogen sulfide = L-cysteine + acetate</text>
        <dbReference type="Rhea" id="RHEA:14829"/>
        <dbReference type="ChEBI" id="CHEBI:29919"/>
        <dbReference type="ChEBI" id="CHEBI:30089"/>
        <dbReference type="ChEBI" id="CHEBI:35235"/>
        <dbReference type="ChEBI" id="CHEBI:58340"/>
        <dbReference type="EC" id="2.5.1.47"/>
    </reaction>
</comment>
<evidence type="ECO:0000256" key="7">
    <source>
        <dbReference type="ARBA" id="ARBA00022898"/>
    </source>
</evidence>
<dbReference type="Pfam" id="PF00291">
    <property type="entry name" value="PALP"/>
    <property type="match status" value="1"/>
</dbReference>
<feature type="domain" description="Tryptophan synthase beta chain-like PALP" evidence="12">
    <location>
        <begin position="23"/>
        <end position="312"/>
    </location>
</feature>
<dbReference type="GO" id="GO:0005737">
    <property type="term" value="C:cytoplasm"/>
    <property type="evidence" value="ECO:0007669"/>
    <property type="project" value="UniProtKB-ARBA"/>
</dbReference>
<comment type="cofactor">
    <cofactor evidence="1 10">
        <name>pyridoxal 5'-phosphate</name>
        <dbReference type="ChEBI" id="CHEBI:597326"/>
    </cofactor>
</comment>
<evidence type="ECO:0000256" key="2">
    <source>
        <dbReference type="ARBA" id="ARBA00004962"/>
    </source>
</evidence>
<evidence type="ECO:0000256" key="6">
    <source>
        <dbReference type="ARBA" id="ARBA00022679"/>
    </source>
</evidence>
<gene>
    <name evidence="13" type="ordered locus">Rvan_3609</name>
</gene>
<dbReference type="Gene3D" id="3.40.50.1100">
    <property type="match status" value="2"/>
</dbReference>
<evidence type="ECO:0000256" key="5">
    <source>
        <dbReference type="ARBA" id="ARBA00022605"/>
    </source>
</evidence>
<dbReference type="CDD" id="cd01561">
    <property type="entry name" value="CBS_like"/>
    <property type="match status" value="1"/>
</dbReference>
<organism evidence="13 14">
    <name type="scientific">Rhodomicrobium vannielii (strain ATCC 17100 / DSM 162 / LMG 4299 / NCIMB 10020 / ATH 3.1.1)</name>
    <dbReference type="NCBI Taxonomy" id="648757"/>
    <lineage>
        <taxon>Bacteria</taxon>
        <taxon>Pseudomonadati</taxon>
        <taxon>Pseudomonadota</taxon>
        <taxon>Alphaproteobacteria</taxon>
        <taxon>Hyphomicrobiales</taxon>
        <taxon>Hyphomicrobiaceae</taxon>
        <taxon>Rhodomicrobium</taxon>
    </lineage>
</organism>
<dbReference type="FunFam" id="3.40.50.1100:FF:000067">
    <property type="entry name" value="Cysteine synthase"/>
    <property type="match status" value="1"/>
</dbReference>
<feature type="binding site" evidence="10">
    <location>
        <position position="285"/>
    </location>
    <ligand>
        <name>pyridoxal 5'-phosphate</name>
        <dbReference type="ChEBI" id="CHEBI:597326"/>
    </ligand>
</feature>
<evidence type="ECO:0000256" key="3">
    <source>
        <dbReference type="ARBA" id="ARBA00007103"/>
    </source>
</evidence>
<dbReference type="KEGG" id="rva:Rvan_3609"/>